<evidence type="ECO:0000256" key="4">
    <source>
        <dbReference type="ARBA" id="ARBA00022801"/>
    </source>
</evidence>
<proteinExistence type="inferred from homology"/>
<sequence>MAPASSAQEKTAMSLRNLPAVQAFDRPDGLSWDAPSDALARWSGGPMAAEADDPSTISLYDVIGEDTWTGRGWTAKRMAGALRAIGKRDVTVNVNSPGGDFFEGLAIFNLLREHPAKVTVKVMGYAASAASIIAMAGDEIRMGAGSFLMIHNAWAVAVGNRHDMRASADVLEPFDTAMADIYAARTGQKREDVAAMMDAETWLGAGDAVAKGFADGVDDMAEPAASASIRPEIAARRRIDALLAKQGVPRSERRSMLREASGMHDAAGSATPRAGLFAASLADLLSTIKP</sequence>
<dbReference type="InterPro" id="IPR023562">
    <property type="entry name" value="ClpP/TepA"/>
</dbReference>
<dbReference type="Proteomes" id="UP001244552">
    <property type="component" value="Unassembled WGS sequence"/>
</dbReference>
<evidence type="ECO:0000256" key="2">
    <source>
        <dbReference type="ARBA" id="ARBA00022490"/>
    </source>
</evidence>
<keyword evidence="8" id="KW-1185">Reference proteome</keyword>
<evidence type="ECO:0000256" key="3">
    <source>
        <dbReference type="ARBA" id="ARBA00022670"/>
    </source>
</evidence>
<dbReference type="Gene3D" id="3.90.226.10">
    <property type="entry name" value="2-enoyl-CoA Hydratase, Chain A, domain 1"/>
    <property type="match status" value="1"/>
</dbReference>
<evidence type="ECO:0000313" key="7">
    <source>
        <dbReference type="EMBL" id="MDQ0537312.1"/>
    </source>
</evidence>
<keyword evidence="3 7" id="KW-0645">Protease</keyword>
<reference evidence="7 8" key="1">
    <citation type="submission" date="2023-07" db="EMBL/GenBank/DDBJ databases">
        <title>Genomic Encyclopedia of Type Strains, Phase IV (KMG-IV): sequencing the most valuable type-strain genomes for metagenomic binning, comparative biology and taxonomic classification.</title>
        <authorList>
            <person name="Goeker M."/>
        </authorList>
    </citation>
    <scope>NUCLEOTIDE SEQUENCE [LARGE SCALE GENOMIC DNA]</scope>
    <source>
        <strain evidence="7 8">DSM 19922</strain>
    </source>
</reference>
<evidence type="ECO:0000256" key="6">
    <source>
        <dbReference type="RuleBase" id="RU003567"/>
    </source>
</evidence>
<dbReference type="GO" id="GO:0008233">
    <property type="term" value="F:peptidase activity"/>
    <property type="evidence" value="ECO:0007669"/>
    <property type="project" value="UniProtKB-KW"/>
</dbReference>
<dbReference type="NCBIfam" id="NF045542">
    <property type="entry name" value="Clp_rel_HeadMat"/>
    <property type="match status" value="1"/>
</dbReference>
<dbReference type="PANTHER" id="PTHR10381">
    <property type="entry name" value="ATP-DEPENDENT CLP PROTEASE PROTEOLYTIC SUBUNIT"/>
    <property type="match status" value="1"/>
</dbReference>
<name>A0ABU0MUZ2_9PROT</name>
<dbReference type="InterPro" id="IPR029045">
    <property type="entry name" value="ClpP/crotonase-like_dom_sf"/>
</dbReference>
<dbReference type="RefSeq" id="WP_246513768.1">
    <property type="nucleotide sequence ID" value="NZ_JAGINO010000040.1"/>
</dbReference>
<dbReference type="PRINTS" id="PR00127">
    <property type="entry name" value="CLPPROTEASEP"/>
</dbReference>
<dbReference type="InterPro" id="IPR001907">
    <property type="entry name" value="ClpP"/>
</dbReference>
<accession>A0ABU0MUZ2</accession>
<dbReference type="Pfam" id="PF00574">
    <property type="entry name" value="CLP_protease"/>
    <property type="match status" value="1"/>
</dbReference>
<dbReference type="PANTHER" id="PTHR10381:SF70">
    <property type="entry name" value="ATP-DEPENDENT CLP PROTEASE PROTEOLYTIC SUBUNIT"/>
    <property type="match status" value="1"/>
</dbReference>
<dbReference type="SUPFAM" id="SSF52096">
    <property type="entry name" value="ClpP/crotonase"/>
    <property type="match status" value="1"/>
</dbReference>
<comment type="similarity">
    <text evidence="1 6">Belongs to the peptidase S14 family.</text>
</comment>
<evidence type="ECO:0000313" key="8">
    <source>
        <dbReference type="Proteomes" id="UP001244552"/>
    </source>
</evidence>
<comment type="caution">
    <text evidence="7">The sequence shown here is derived from an EMBL/GenBank/DDBJ whole genome shotgun (WGS) entry which is preliminary data.</text>
</comment>
<gene>
    <name evidence="7" type="ORF">QO018_006214</name>
</gene>
<dbReference type="GO" id="GO:0006508">
    <property type="term" value="P:proteolysis"/>
    <property type="evidence" value="ECO:0007669"/>
    <property type="project" value="UniProtKB-KW"/>
</dbReference>
<protein>
    <recommendedName>
        <fullName evidence="6">ATP-dependent Clp protease proteolytic subunit</fullName>
    </recommendedName>
</protein>
<dbReference type="EMBL" id="JAUSVU010000043">
    <property type="protein sequence ID" value="MDQ0537312.1"/>
    <property type="molecule type" value="Genomic_DNA"/>
</dbReference>
<dbReference type="CDD" id="cd07016">
    <property type="entry name" value="S14_ClpP_1"/>
    <property type="match status" value="1"/>
</dbReference>
<evidence type="ECO:0000256" key="1">
    <source>
        <dbReference type="ARBA" id="ARBA00007039"/>
    </source>
</evidence>
<keyword evidence="4" id="KW-0378">Hydrolase</keyword>
<organism evidence="7 8">
    <name type="scientific">Azospirillum picis</name>
    <dbReference type="NCBI Taxonomy" id="488438"/>
    <lineage>
        <taxon>Bacteria</taxon>
        <taxon>Pseudomonadati</taxon>
        <taxon>Pseudomonadota</taxon>
        <taxon>Alphaproteobacteria</taxon>
        <taxon>Rhodospirillales</taxon>
        <taxon>Azospirillaceae</taxon>
        <taxon>Azospirillum</taxon>
    </lineage>
</organism>
<keyword evidence="5" id="KW-0720">Serine protease</keyword>
<keyword evidence="2" id="KW-0963">Cytoplasm</keyword>
<evidence type="ECO:0000256" key="5">
    <source>
        <dbReference type="ARBA" id="ARBA00022825"/>
    </source>
</evidence>